<feature type="transmembrane region" description="Helical" evidence="5">
    <location>
        <begin position="335"/>
        <end position="356"/>
    </location>
</feature>
<reference evidence="7 8" key="1">
    <citation type="submission" date="2024-06" db="EMBL/GenBank/DDBJ databases">
        <title>The Natural Products Discovery Center: Release of the First 8490 Sequenced Strains for Exploring Actinobacteria Biosynthetic Diversity.</title>
        <authorList>
            <person name="Kalkreuter E."/>
            <person name="Kautsar S.A."/>
            <person name="Yang D."/>
            <person name="Bader C.D."/>
            <person name="Teijaro C.N."/>
            <person name="Fluegel L."/>
            <person name="Davis C.M."/>
            <person name="Simpson J.R."/>
            <person name="Lauterbach L."/>
            <person name="Steele A.D."/>
            <person name="Gui C."/>
            <person name="Meng S."/>
            <person name="Li G."/>
            <person name="Viehrig K."/>
            <person name="Ye F."/>
            <person name="Su P."/>
            <person name="Kiefer A.F."/>
            <person name="Nichols A."/>
            <person name="Cepeda A.J."/>
            <person name="Yan W."/>
            <person name="Fan B."/>
            <person name="Jiang Y."/>
            <person name="Adhikari A."/>
            <person name="Zheng C.-J."/>
            <person name="Schuster L."/>
            <person name="Cowan T.M."/>
            <person name="Smanski M.J."/>
            <person name="Chevrette M.G."/>
            <person name="De Carvalho L.P.S."/>
            <person name="Shen B."/>
        </authorList>
    </citation>
    <scope>NUCLEOTIDE SEQUENCE [LARGE SCALE GENOMIC DNA]</scope>
    <source>
        <strain evidence="7 8">NPDC052347</strain>
    </source>
</reference>
<comment type="caution">
    <text evidence="7">The sequence shown here is derived from an EMBL/GenBank/DDBJ whole genome shotgun (WGS) entry which is preliminary data.</text>
</comment>
<feature type="transmembrane region" description="Helical" evidence="5">
    <location>
        <begin position="227"/>
        <end position="245"/>
    </location>
</feature>
<dbReference type="Proteomes" id="UP001552594">
    <property type="component" value="Unassembled WGS sequence"/>
</dbReference>
<comment type="subcellular location">
    <subcellularLocation>
        <location evidence="1">Membrane</location>
        <topology evidence="1">Multi-pass membrane protein</topology>
    </subcellularLocation>
</comment>
<sequence length="428" mass="43408">MRPAPASLVAGAALAGLGAMTMALLPGLPGILAVGAQVTLITFVLWPHAILPVGIVGGTAASGMLAVGRVGLIVAVHSGILATGCLALLLRRAAGHGTASRARTAADGPMAVLTAFVLAGAVYGLVQGNAGHRIAVAAYEFAVIPAYYFLATRTLGEPRALAKASHWYLAGTTVLAATELTAPGRHGGLLSTLALPPLLVAVARSRGWRRAGLVALTAVMGTDVVLAAYRAVWLAAGIALVLMLVRCTGAVRGAVAAAMGIGAVLLPLTVAALPMLQQRASLVGEEFEQSSGYRLPEAAIGLDVFTAHPFLGAGTGQVTPGVFVPDFGVTTVGPVYHVFYVMILANTGLVGLLLILRPLLRAVRTGLAATDPQAIAFAALTCGFMAAAGFAGPTDGHWELGLLPALTLLTGRRAAQPARPHLSARNSP</sequence>
<accession>A0ABV3K028</accession>
<feature type="transmembrane region" description="Helical" evidence="5">
    <location>
        <begin position="133"/>
        <end position="150"/>
    </location>
</feature>
<proteinExistence type="predicted"/>
<dbReference type="EMBL" id="JBFAUK010000014">
    <property type="protein sequence ID" value="MEV5508444.1"/>
    <property type="molecule type" value="Genomic_DNA"/>
</dbReference>
<feature type="transmembrane region" description="Helical" evidence="5">
    <location>
        <begin position="45"/>
        <end position="65"/>
    </location>
</feature>
<keyword evidence="4 5" id="KW-0472">Membrane</keyword>
<feature type="transmembrane region" description="Helical" evidence="5">
    <location>
        <begin position="254"/>
        <end position="276"/>
    </location>
</feature>
<keyword evidence="3 5" id="KW-1133">Transmembrane helix</keyword>
<evidence type="ECO:0000256" key="5">
    <source>
        <dbReference type="SAM" id="Phobius"/>
    </source>
</evidence>
<dbReference type="GO" id="GO:0016874">
    <property type="term" value="F:ligase activity"/>
    <property type="evidence" value="ECO:0007669"/>
    <property type="project" value="UniProtKB-KW"/>
</dbReference>
<gene>
    <name evidence="7" type="ORF">AB0L16_18535</name>
</gene>
<evidence type="ECO:0000256" key="4">
    <source>
        <dbReference type="ARBA" id="ARBA00023136"/>
    </source>
</evidence>
<evidence type="ECO:0000256" key="3">
    <source>
        <dbReference type="ARBA" id="ARBA00022989"/>
    </source>
</evidence>
<organism evidence="7 8">
    <name type="scientific">Streptomyces orinoci</name>
    <name type="common">Streptoverticillium orinoci</name>
    <dbReference type="NCBI Taxonomy" id="67339"/>
    <lineage>
        <taxon>Bacteria</taxon>
        <taxon>Bacillati</taxon>
        <taxon>Actinomycetota</taxon>
        <taxon>Actinomycetes</taxon>
        <taxon>Kitasatosporales</taxon>
        <taxon>Streptomycetaceae</taxon>
        <taxon>Streptomyces</taxon>
    </lineage>
</organism>
<feature type="transmembrane region" description="Helical" evidence="5">
    <location>
        <begin position="110"/>
        <end position="126"/>
    </location>
</feature>
<dbReference type="RefSeq" id="WP_109278062.1">
    <property type="nucleotide sequence ID" value="NZ_JBFAUK010000014.1"/>
</dbReference>
<feature type="transmembrane region" description="Helical" evidence="5">
    <location>
        <begin position="72"/>
        <end position="90"/>
    </location>
</feature>
<keyword evidence="8" id="KW-1185">Reference proteome</keyword>
<dbReference type="Pfam" id="PF04932">
    <property type="entry name" value="Wzy_C"/>
    <property type="match status" value="1"/>
</dbReference>
<evidence type="ECO:0000256" key="1">
    <source>
        <dbReference type="ARBA" id="ARBA00004141"/>
    </source>
</evidence>
<evidence type="ECO:0000256" key="2">
    <source>
        <dbReference type="ARBA" id="ARBA00022692"/>
    </source>
</evidence>
<keyword evidence="2 5" id="KW-0812">Transmembrane</keyword>
<evidence type="ECO:0000313" key="8">
    <source>
        <dbReference type="Proteomes" id="UP001552594"/>
    </source>
</evidence>
<protein>
    <submittedName>
        <fullName evidence="7">O-antigen ligase family protein</fullName>
    </submittedName>
</protein>
<name>A0ABV3K028_STRON</name>
<feature type="domain" description="O-antigen ligase-related" evidence="6">
    <location>
        <begin position="217"/>
        <end position="356"/>
    </location>
</feature>
<evidence type="ECO:0000259" key="6">
    <source>
        <dbReference type="Pfam" id="PF04932"/>
    </source>
</evidence>
<dbReference type="InterPro" id="IPR007016">
    <property type="entry name" value="O-antigen_ligase-rel_domated"/>
</dbReference>
<evidence type="ECO:0000313" key="7">
    <source>
        <dbReference type="EMBL" id="MEV5508444.1"/>
    </source>
</evidence>
<keyword evidence="7" id="KW-0436">Ligase</keyword>